<organism evidence="3 4">
    <name type="scientific">Eubacterium plexicaudatum ASF492</name>
    <dbReference type="NCBI Taxonomy" id="1235802"/>
    <lineage>
        <taxon>Bacteria</taxon>
        <taxon>Bacillati</taxon>
        <taxon>Bacillota</taxon>
        <taxon>Clostridia</taxon>
        <taxon>Eubacteriales</taxon>
        <taxon>Eubacteriaceae</taxon>
        <taxon>Eubacterium</taxon>
    </lineage>
</organism>
<gene>
    <name evidence="3" type="ORF">C823_03801</name>
</gene>
<dbReference type="CDD" id="cd00093">
    <property type="entry name" value="HTH_XRE"/>
    <property type="match status" value="1"/>
</dbReference>
<dbReference type="STRING" id="1235802.C823_03801"/>
<dbReference type="GO" id="GO:0003677">
    <property type="term" value="F:DNA binding"/>
    <property type="evidence" value="ECO:0007669"/>
    <property type="project" value="InterPro"/>
</dbReference>
<evidence type="ECO:0000259" key="2">
    <source>
        <dbReference type="PROSITE" id="PS50943"/>
    </source>
</evidence>
<name>N2A0W0_9FIRM</name>
<accession>N2A0W0</accession>
<dbReference type="PROSITE" id="PS50943">
    <property type="entry name" value="HTH_CROC1"/>
    <property type="match status" value="1"/>
</dbReference>
<comment type="caution">
    <text evidence="3">The sequence shown here is derived from an EMBL/GenBank/DDBJ whole genome shotgun (WGS) entry which is preliminary data.</text>
</comment>
<dbReference type="OrthoDB" id="1855125at2"/>
<dbReference type="PATRIC" id="fig|1235802.3.peg.4014"/>
<keyword evidence="4" id="KW-1185">Reference proteome</keyword>
<evidence type="ECO:0000256" key="1">
    <source>
        <dbReference type="SAM" id="MobiDB-lite"/>
    </source>
</evidence>
<dbReference type="HOGENOM" id="CLU_1298228_0_0_9"/>
<feature type="region of interest" description="Disordered" evidence="1">
    <location>
        <begin position="1"/>
        <end position="25"/>
    </location>
</feature>
<proteinExistence type="predicted"/>
<dbReference type="AlphaFoldDB" id="N2A0W0"/>
<evidence type="ECO:0000313" key="3">
    <source>
        <dbReference type="EMBL" id="EMZ22932.1"/>
    </source>
</evidence>
<feature type="domain" description="HTH cro/C1-type" evidence="2">
    <location>
        <begin position="55"/>
        <end position="108"/>
    </location>
</feature>
<dbReference type="SMART" id="SM00530">
    <property type="entry name" value="HTH_XRE"/>
    <property type="match status" value="1"/>
</dbReference>
<dbReference type="Gene3D" id="1.10.260.40">
    <property type="entry name" value="lambda repressor-like DNA-binding domains"/>
    <property type="match status" value="1"/>
</dbReference>
<evidence type="ECO:0000313" key="4">
    <source>
        <dbReference type="Proteomes" id="UP000012589"/>
    </source>
</evidence>
<protein>
    <recommendedName>
        <fullName evidence="2">HTH cro/C1-type domain-containing protein</fullName>
    </recommendedName>
</protein>
<dbReference type="InterPro" id="IPR010982">
    <property type="entry name" value="Lambda_DNA-bd_dom_sf"/>
</dbReference>
<sequence>MMISENEVRPVNSDPSFTEECSDRHNDKNKICPSIPDLDLMEDAPDLHNILGKHLQQEREARGMTVRQLAAKAKLSYSELSRIENGKTATPSTLRKLSPYLSIPIDILLSEAGYSFQTDRNGPIYVDFDGNEISLEEKAQKIYSKNVEFFFQLDHWIEQCSNEDIDLVLKLLQIIERKNCMIEDSNDQTQAKISFLKLYNGLQSLVQAGSTL</sequence>
<reference evidence="3 4" key="1">
    <citation type="journal article" date="2014" name="Genome Announc.">
        <title>Draft genome sequences of the altered schaedler flora, a defined bacterial community from gnotobiotic mice.</title>
        <authorList>
            <person name="Wannemuehler M.J."/>
            <person name="Overstreet A.M."/>
            <person name="Ward D.V."/>
            <person name="Phillips G.J."/>
        </authorList>
    </citation>
    <scope>NUCLEOTIDE SEQUENCE [LARGE SCALE GENOMIC DNA]</scope>
    <source>
        <strain evidence="3 4">ASF492</strain>
    </source>
</reference>
<dbReference type="eggNOG" id="COG1396">
    <property type="taxonomic scope" value="Bacteria"/>
</dbReference>
<dbReference type="Proteomes" id="UP000012589">
    <property type="component" value="Unassembled WGS sequence"/>
</dbReference>
<dbReference type="EMBL" id="AQFT01000115">
    <property type="protein sequence ID" value="EMZ22932.1"/>
    <property type="molecule type" value="Genomic_DNA"/>
</dbReference>
<dbReference type="Pfam" id="PF01381">
    <property type="entry name" value="HTH_3"/>
    <property type="match status" value="1"/>
</dbReference>
<dbReference type="SUPFAM" id="SSF47413">
    <property type="entry name" value="lambda repressor-like DNA-binding domains"/>
    <property type="match status" value="1"/>
</dbReference>
<dbReference type="InterPro" id="IPR001387">
    <property type="entry name" value="Cro/C1-type_HTH"/>
</dbReference>